<evidence type="ECO:0000256" key="1">
    <source>
        <dbReference type="SAM" id="MobiDB-lite"/>
    </source>
</evidence>
<dbReference type="EMBL" id="JASCIS010000021">
    <property type="protein sequence ID" value="MDI3421124.1"/>
    <property type="molecule type" value="Genomic_DNA"/>
</dbReference>
<feature type="chain" id="PRO_5046508567" evidence="2">
    <location>
        <begin position="33"/>
        <end position="62"/>
    </location>
</feature>
<sequence length="62" mass="6417">MARHRKPVPVRGVTRQARRRLALGLASASAFAATLLAVTVDPAAPPAPDRLPAGRAEPQAAP</sequence>
<name>A0ABT6SZU6_9ACTN</name>
<dbReference type="Proteomes" id="UP001237105">
    <property type="component" value="Unassembled WGS sequence"/>
</dbReference>
<protein>
    <submittedName>
        <fullName evidence="3">Uncharacterized protein</fullName>
    </submittedName>
</protein>
<feature type="signal peptide" evidence="2">
    <location>
        <begin position="1"/>
        <end position="32"/>
    </location>
</feature>
<gene>
    <name evidence="3" type="ORF">QIT00_21630</name>
</gene>
<organism evidence="3 4">
    <name type="scientific">Streptomyces luteolus</name>
    <dbReference type="NCBI Taxonomy" id="3043615"/>
    <lineage>
        <taxon>Bacteria</taxon>
        <taxon>Bacillati</taxon>
        <taxon>Actinomycetota</taxon>
        <taxon>Actinomycetes</taxon>
        <taxon>Kitasatosporales</taxon>
        <taxon>Streptomycetaceae</taxon>
        <taxon>Streptomyces</taxon>
    </lineage>
</organism>
<feature type="region of interest" description="Disordered" evidence="1">
    <location>
        <begin position="42"/>
        <end position="62"/>
    </location>
</feature>
<keyword evidence="2" id="KW-0732">Signal</keyword>
<evidence type="ECO:0000256" key="2">
    <source>
        <dbReference type="SAM" id="SignalP"/>
    </source>
</evidence>
<reference evidence="3 4" key="1">
    <citation type="submission" date="2023-05" db="EMBL/GenBank/DDBJ databases">
        <title>Draft genome sequence of Streptomyces sp. B-S-A12 isolated from a cave soil in Thailand.</title>
        <authorList>
            <person name="Chamroensaksri N."/>
            <person name="Muangham S."/>
        </authorList>
    </citation>
    <scope>NUCLEOTIDE SEQUENCE [LARGE SCALE GENOMIC DNA]</scope>
    <source>
        <strain evidence="3 4">B-S-A12</strain>
    </source>
</reference>
<dbReference type="RefSeq" id="WP_282536988.1">
    <property type="nucleotide sequence ID" value="NZ_JASCIS010000021.1"/>
</dbReference>
<comment type="caution">
    <text evidence="3">The sequence shown here is derived from an EMBL/GenBank/DDBJ whole genome shotgun (WGS) entry which is preliminary data.</text>
</comment>
<evidence type="ECO:0000313" key="3">
    <source>
        <dbReference type="EMBL" id="MDI3421124.1"/>
    </source>
</evidence>
<evidence type="ECO:0000313" key="4">
    <source>
        <dbReference type="Proteomes" id="UP001237105"/>
    </source>
</evidence>
<proteinExistence type="predicted"/>
<accession>A0ABT6SZU6</accession>
<keyword evidence="4" id="KW-1185">Reference proteome</keyword>